<reference evidence="3" key="1">
    <citation type="submission" date="2020-06" db="EMBL/GenBank/DDBJ databases">
        <title>A chromosome-scale genome assembly of Talaromyces rugulosus W13939.</title>
        <authorList>
            <person name="Wang B."/>
            <person name="Guo L."/>
            <person name="Ye K."/>
            <person name="Wang L."/>
        </authorList>
    </citation>
    <scope>NUCLEOTIDE SEQUENCE [LARGE SCALE GENOMIC DNA]</scope>
    <source>
        <strain evidence="3">W13939</strain>
    </source>
</reference>
<dbReference type="AlphaFoldDB" id="A0A7H8QSB4"/>
<evidence type="ECO:0000313" key="2">
    <source>
        <dbReference type="EMBL" id="QKX56870.1"/>
    </source>
</evidence>
<keyword evidence="1" id="KW-1133">Transmembrane helix</keyword>
<evidence type="ECO:0000313" key="3">
    <source>
        <dbReference type="Proteomes" id="UP000509510"/>
    </source>
</evidence>
<organism evidence="2 3">
    <name type="scientific">Talaromyces rugulosus</name>
    <name type="common">Penicillium rugulosum</name>
    <dbReference type="NCBI Taxonomy" id="121627"/>
    <lineage>
        <taxon>Eukaryota</taxon>
        <taxon>Fungi</taxon>
        <taxon>Dikarya</taxon>
        <taxon>Ascomycota</taxon>
        <taxon>Pezizomycotina</taxon>
        <taxon>Eurotiomycetes</taxon>
        <taxon>Eurotiomycetidae</taxon>
        <taxon>Eurotiales</taxon>
        <taxon>Trichocomaceae</taxon>
        <taxon>Talaromyces</taxon>
        <taxon>Talaromyces sect. Islandici</taxon>
    </lineage>
</organism>
<keyword evidence="1" id="KW-0812">Transmembrane</keyword>
<feature type="transmembrane region" description="Helical" evidence="1">
    <location>
        <begin position="467"/>
        <end position="487"/>
    </location>
</feature>
<gene>
    <name evidence="2" type="ORF">TRUGW13939_03977</name>
</gene>
<dbReference type="EMBL" id="CP055899">
    <property type="protein sequence ID" value="QKX56870.1"/>
    <property type="molecule type" value="Genomic_DNA"/>
</dbReference>
<evidence type="ECO:0000256" key="1">
    <source>
        <dbReference type="SAM" id="Phobius"/>
    </source>
</evidence>
<keyword evidence="1" id="KW-0472">Membrane</keyword>
<dbReference type="PANTHER" id="PTHR38111:SF11">
    <property type="entry name" value="TRANSCRIPTION FACTOR DOMAIN-CONTAINING PROTEIN-RELATED"/>
    <property type="match status" value="1"/>
</dbReference>
<accession>A0A7H8QSB4</accession>
<name>A0A7H8QSB4_TALRU</name>
<dbReference type="PANTHER" id="PTHR38111">
    <property type="entry name" value="ZN(2)-C6 FUNGAL-TYPE DOMAIN-CONTAINING PROTEIN-RELATED"/>
    <property type="match status" value="1"/>
</dbReference>
<proteinExistence type="predicted"/>
<evidence type="ECO:0008006" key="4">
    <source>
        <dbReference type="Google" id="ProtNLM"/>
    </source>
</evidence>
<dbReference type="KEGG" id="trg:TRUGW13939_03977"/>
<dbReference type="OrthoDB" id="3525185at2759"/>
<dbReference type="Proteomes" id="UP000509510">
    <property type="component" value="Chromosome II"/>
</dbReference>
<dbReference type="RefSeq" id="XP_035343048.1">
    <property type="nucleotide sequence ID" value="XM_035487155.1"/>
</dbReference>
<dbReference type="GeneID" id="55991479"/>
<sequence>RHPRGLYESQTTWEFMHPEYTAGTPADHYIYQANPCSNPQPLIPERDTFHALHLSIQNGWRSELQGVYNLPKAEKTSIQPPCDLRKPTCGQCERLGIECAGYTKERIFVNTTKQRSTVSHKPAATTITLPDTLARSASESRFIGNFWSAYLPNGRALSSGAVQDTLGGWTNTIQELYPTDATLKKAVLALCLASSGRAEGMQWMTDEGLRLYVSALQEMKVALKRQSKAKQDAILTTARVFSLHEAMHGADDRDESAQASSWKAHIAGELAILIERGPGQFRQGHAHNLFIYGRLHLTVLAIRSRKKSVLSTPEWKIIPWELHAKTQKDRLLDILIEIPTLLEESDLLLRSSSDETQEDKYYRRQRLIDHCWLCDEQLTAWHETVTIYKNSQPFNNAQESILVDTMDLGSVHLMTLYWSNCILLYSVLRQAIGPESKLLPERTDIKTYCRKIVRAMPIFFHPAVGAFRAYLSTFPMYVVILHLYVFGEEEKKAELKMLEDCYDTPEGMTVGRFMKSVELEASRT</sequence>
<feature type="non-terminal residue" evidence="2">
    <location>
        <position position="1"/>
    </location>
</feature>
<dbReference type="InterPro" id="IPR053178">
    <property type="entry name" value="Osmoadaptation_assoc"/>
</dbReference>
<protein>
    <recommendedName>
        <fullName evidence="4">Zn(2)-C6 fungal-type domain-containing protein</fullName>
    </recommendedName>
</protein>
<keyword evidence="3" id="KW-1185">Reference proteome</keyword>